<dbReference type="GO" id="GO:0005829">
    <property type="term" value="C:cytosol"/>
    <property type="evidence" value="ECO:0007669"/>
    <property type="project" value="TreeGrafter"/>
</dbReference>
<dbReference type="PATRIC" id="fig|445709.3.peg.2507"/>
<accession>A0A0G3EP93</accession>
<dbReference type="RefSeq" id="WP_047214679.1">
    <property type="nucleotide sequence ID" value="NZ_CP011568.3"/>
</dbReference>
<keyword evidence="3" id="KW-1185">Reference proteome</keyword>
<dbReference type="GO" id="GO:0016491">
    <property type="term" value="F:oxidoreductase activity"/>
    <property type="evidence" value="ECO:0007669"/>
    <property type="project" value="InterPro"/>
</dbReference>
<gene>
    <name evidence="2" type="ORF">ABW99_11800</name>
</gene>
<name>A0A0G3EP93_9BURK</name>
<dbReference type="PANTHER" id="PTHR30543">
    <property type="entry name" value="CHROMATE REDUCTASE"/>
    <property type="match status" value="1"/>
</dbReference>
<evidence type="ECO:0000313" key="2">
    <source>
        <dbReference type="EMBL" id="AKJ68800.1"/>
    </source>
</evidence>
<evidence type="ECO:0000259" key="1">
    <source>
        <dbReference type="Pfam" id="PF03358"/>
    </source>
</evidence>
<dbReference type="InterPro" id="IPR029039">
    <property type="entry name" value="Flavoprotein-like_sf"/>
</dbReference>
<sequence length="190" mass="20678">MKLLAISGSARRESVNTALLLALKDTAPAGVELSVFHRLDTLPVFSPDLEGNRTPVEVLEFLQRVSECEGIVIASPEYVRAIPGGLKNAIDWMVSRFEVIGKPIALAHASHRGDDMLASLRLVLSTVSDGFLDDVFLRIPLIGKTPREIESIVMSPEQQAEMRAFMSAFVSAVRSRWSVLTNGGDGLFGD</sequence>
<evidence type="ECO:0000313" key="3">
    <source>
        <dbReference type="Proteomes" id="UP000036700"/>
    </source>
</evidence>
<dbReference type="EMBL" id="CP011568">
    <property type="protein sequence ID" value="AKJ68800.1"/>
    <property type="molecule type" value="Genomic_DNA"/>
</dbReference>
<dbReference type="STRING" id="445709.ABW99_11800"/>
<organism evidence="2 3">
    <name type="scientific">Pandoraea thiooxydans</name>
    <dbReference type="NCBI Taxonomy" id="445709"/>
    <lineage>
        <taxon>Bacteria</taxon>
        <taxon>Pseudomonadati</taxon>
        <taxon>Pseudomonadota</taxon>
        <taxon>Betaproteobacteria</taxon>
        <taxon>Burkholderiales</taxon>
        <taxon>Burkholderiaceae</taxon>
        <taxon>Pandoraea</taxon>
    </lineage>
</organism>
<feature type="domain" description="NADPH-dependent FMN reductase-like" evidence="1">
    <location>
        <begin position="1"/>
        <end position="126"/>
    </location>
</feature>
<dbReference type="KEGG" id="ptx:ABW99_11800"/>
<dbReference type="OrthoDB" id="1643408at2"/>
<dbReference type="Pfam" id="PF03358">
    <property type="entry name" value="FMN_red"/>
    <property type="match status" value="1"/>
</dbReference>
<dbReference type="AlphaFoldDB" id="A0A0G3EP93"/>
<dbReference type="InterPro" id="IPR005025">
    <property type="entry name" value="FMN_Rdtase-like_dom"/>
</dbReference>
<proteinExistence type="predicted"/>
<protein>
    <submittedName>
        <fullName evidence="2">FMN reductase</fullName>
    </submittedName>
</protein>
<reference evidence="3" key="1">
    <citation type="submission" date="2015-06" db="EMBL/GenBank/DDBJ databases">
        <authorList>
            <person name="Lim Y.L."/>
            <person name="Ee R."/>
            <person name="Yong D."/>
            <person name="How K.Y."/>
            <person name="Yin W.F."/>
            <person name="Chan K.G."/>
        </authorList>
    </citation>
    <scope>NUCLEOTIDE SEQUENCE [LARGE SCALE GENOMIC DNA]</scope>
    <source>
        <strain evidence="3">DSM 25325</strain>
    </source>
</reference>
<dbReference type="Gene3D" id="3.40.50.360">
    <property type="match status" value="1"/>
</dbReference>
<dbReference type="GO" id="GO:0010181">
    <property type="term" value="F:FMN binding"/>
    <property type="evidence" value="ECO:0007669"/>
    <property type="project" value="TreeGrafter"/>
</dbReference>
<dbReference type="PANTHER" id="PTHR30543:SF21">
    <property type="entry name" value="NAD(P)H-DEPENDENT FMN REDUCTASE LOT6"/>
    <property type="match status" value="1"/>
</dbReference>
<dbReference type="InterPro" id="IPR050712">
    <property type="entry name" value="NAD(P)H-dep_reductase"/>
</dbReference>
<dbReference type="SUPFAM" id="SSF52218">
    <property type="entry name" value="Flavoproteins"/>
    <property type="match status" value="1"/>
</dbReference>
<dbReference type="Proteomes" id="UP000036700">
    <property type="component" value="Chromosome"/>
</dbReference>